<proteinExistence type="inferred from homology"/>
<dbReference type="RefSeq" id="WP_008945972.1">
    <property type="nucleotide sequence ID" value="NZ_RBIG01000001.1"/>
</dbReference>
<dbReference type="Proteomes" id="UP000277424">
    <property type="component" value="Unassembled WGS sequence"/>
</dbReference>
<sequence>MLVKHNPKSVPAPVGSYVQMVEVRDRPRWLHISGQVGVTPDGTLLQGFEAQCEQALKNLVACLEAAGMSLDDLVKVTILMTRQEDVPAYRAVRKRVLGDAQIASTLMIVAGLVTPDFLIEIEGVAAGV</sequence>
<organism evidence="2 3">
    <name type="scientific">Oceanibaculum indicum</name>
    <dbReference type="NCBI Taxonomy" id="526216"/>
    <lineage>
        <taxon>Bacteria</taxon>
        <taxon>Pseudomonadati</taxon>
        <taxon>Pseudomonadota</taxon>
        <taxon>Alphaproteobacteria</taxon>
        <taxon>Rhodospirillales</taxon>
        <taxon>Oceanibaculaceae</taxon>
        <taxon>Oceanibaculum</taxon>
    </lineage>
</organism>
<dbReference type="GO" id="GO:0019239">
    <property type="term" value="F:deaminase activity"/>
    <property type="evidence" value="ECO:0007669"/>
    <property type="project" value="TreeGrafter"/>
</dbReference>
<comment type="caution">
    <text evidence="2">The sequence shown here is derived from an EMBL/GenBank/DDBJ whole genome shotgun (WGS) entry which is preliminary data.</text>
</comment>
<comment type="similarity">
    <text evidence="1">Belongs to the RutC family.</text>
</comment>
<dbReference type="PANTHER" id="PTHR11803">
    <property type="entry name" value="2-IMINOBUTANOATE/2-IMINOPROPANOATE DEAMINASE RIDA"/>
    <property type="match status" value="1"/>
</dbReference>
<dbReference type="Gene3D" id="3.30.1330.40">
    <property type="entry name" value="RutC-like"/>
    <property type="match status" value="1"/>
</dbReference>
<evidence type="ECO:0000256" key="1">
    <source>
        <dbReference type="ARBA" id="ARBA00010552"/>
    </source>
</evidence>
<accession>A0A420WRU7</accession>
<dbReference type="GO" id="GO:0005829">
    <property type="term" value="C:cytosol"/>
    <property type="evidence" value="ECO:0007669"/>
    <property type="project" value="TreeGrafter"/>
</dbReference>
<evidence type="ECO:0000313" key="2">
    <source>
        <dbReference type="EMBL" id="RKQ73788.1"/>
    </source>
</evidence>
<name>A0A420WRU7_9PROT</name>
<dbReference type="OrthoDB" id="9799840at2"/>
<dbReference type="InterPro" id="IPR006175">
    <property type="entry name" value="YjgF/YER057c/UK114"/>
</dbReference>
<dbReference type="AlphaFoldDB" id="A0A420WRU7"/>
<reference evidence="2 3" key="1">
    <citation type="submission" date="2018-10" db="EMBL/GenBank/DDBJ databases">
        <title>Comparative analysis of microorganisms from saline springs in Andes Mountain Range, Colombia.</title>
        <authorList>
            <person name="Rubin E."/>
        </authorList>
    </citation>
    <scope>NUCLEOTIDE SEQUENCE [LARGE SCALE GENOMIC DNA]</scope>
    <source>
        <strain evidence="2 3">USBA 36</strain>
    </source>
</reference>
<dbReference type="Pfam" id="PF01042">
    <property type="entry name" value="Ribonuc_L-PSP"/>
    <property type="match status" value="1"/>
</dbReference>
<dbReference type="PANTHER" id="PTHR11803:SF58">
    <property type="entry name" value="PROTEIN HMF1-RELATED"/>
    <property type="match status" value="1"/>
</dbReference>
<dbReference type="SUPFAM" id="SSF55298">
    <property type="entry name" value="YjgF-like"/>
    <property type="match status" value="1"/>
</dbReference>
<gene>
    <name evidence="2" type="ORF">BCL74_1579</name>
</gene>
<evidence type="ECO:0000313" key="3">
    <source>
        <dbReference type="Proteomes" id="UP000277424"/>
    </source>
</evidence>
<dbReference type="InterPro" id="IPR035959">
    <property type="entry name" value="RutC-like_sf"/>
</dbReference>
<protein>
    <submittedName>
        <fullName evidence="2">Enamine deaminase RidA (YjgF/YER057c/UK114 family)</fullName>
    </submittedName>
</protein>
<dbReference type="CDD" id="cd00448">
    <property type="entry name" value="YjgF_YER057c_UK114_family"/>
    <property type="match status" value="1"/>
</dbReference>
<dbReference type="EMBL" id="RBIG01000001">
    <property type="protein sequence ID" value="RKQ73788.1"/>
    <property type="molecule type" value="Genomic_DNA"/>
</dbReference>